<dbReference type="InterPro" id="IPR006089">
    <property type="entry name" value="Acyl-CoA_DH_CS"/>
</dbReference>
<keyword evidence="5" id="KW-0560">Oxidoreductase</keyword>
<feature type="region of interest" description="Disordered" evidence="6">
    <location>
        <begin position="108"/>
        <end position="141"/>
    </location>
</feature>
<keyword evidence="11" id="KW-1185">Reference proteome</keyword>
<dbReference type="Proteomes" id="UP000294881">
    <property type="component" value="Unassembled WGS sequence"/>
</dbReference>
<dbReference type="SUPFAM" id="SSF47203">
    <property type="entry name" value="Acyl-CoA dehydrogenase C-terminal domain-like"/>
    <property type="match status" value="1"/>
</dbReference>
<keyword evidence="3 5" id="KW-0285">Flavoprotein</keyword>
<dbReference type="Gene3D" id="2.40.110.20">
    <property type="match status" value="1"/>
</dbReference>
<dbReference type="Gene3D" id="1.20.140.10">
    <property type="entry name" value="Butyryl-CoA Dehydrogenase, subunit A, domain 3"/>
    <property type="match status" value="1"/>
</dbReference>
<dbReference type="SUPFAM" id="SSF56645">
    <property type="entry name" value="Acyl-CoA dehydrogenase NM domain-like"/>
    <property type="match status" value="1"/>
</dbReference>
<evidence type="ECO:0000256" key="3">
    <source>
        <dbReference type="ARBA" id="ARBA00022630"/>
    </source>
</evidence>
<comment type="similarity">
    <text evidence="2 5">Belongs to the acyl-CoA dehydrogenase family.</text>
</comment>
<evidence type="ECO:0000256" key="5">
    <source>
        <dbReference type="RuleBase" id="RU362125"/>
    </source>
</evidence>
<evidence type="ECO:0000313" key="10">
    <source>
        <dbReference type="EMBL" id="TCO13764.1"/>
    </source>
</evidence>
<feature type="domain" description="Adaptive response protein AidB N-terminal" evidence="9">
    <location>
        <begin position="11"/>
        <end position="114"/>
    </location>
</feature>
<dbReference type="InterPro" id="IPR036250">
    <property type="entry name" value="AcylCo_DH-like_C"/>
</dbReference>
<evidence type="ECO:0000256" key="4">
    <source>
        <dbReference type="ARBA" id="ARBA00022827"/>
    </source>
</evidence>
<gene>
    <name evidence="10" type="ORF">EV666_105135</name>
</gene>
<comment type="cofactor">
    <cofactor evidence="1 5">
        <name>FAD</name>
        <dbReference type="ChEBI" id="CHEBI:57692"/>
    </cofactor>
</comment>
<dbReference type="Pfam" id="PF02770">
    <property type="entry name" value="Acyl-CoA_dh_M"/>
    <property type="match status" value="1"/>
</dbReference>
<dbReference type="InterPro" id="IPR006091">
    <property type="entry name" value="Acyl-CoA_Oxase/DH_mid-dom"/>
</dbReference>
<dbReference type="OrthoDB" id="9771038at2"/>
<reference evidence="10 11" key="1">
    <citation type="submission" date="2019-03" db="EMBL/GenBank/DDBJ databases">
        <title>Genomic Encyclopedia of Type Strains, Phase IV (KMG-IV): sequencing the most valuable type-strain genomes for metagenomic binning, comparative biology and taxonomic classification.</title>
        <authorList>
            <person name="Goeker M."/>
        </authorList>
    </citation>
    <scope>NUCLEOTIDE SEQUENCE [LARGE SCALE GENOMIC DNA]</scope>
    <source>
        <strain evidence="10 11">DSM 22958</strain>
    </source>
</reference>
<dbReference type="PROSITE" id="PS00073">
    <property type="entry name" value="ACYL_COA_DH_2"/>
    <property type="match status" value="1"/>
</dbReference>
<protein>
    <submittedName>
        <fullName evidence="10">Putative acyl-CoA dehydrogenase</fullName>
    </submittedName>
</protein>
<organism evidence="10 11">
    <name type="scientific">Camelimonas lactis</name>
    <dbReference type="NCBI Taxonomy" id="659006"/>
    <lineage>
        <taxon>Bacteria</taxon>
        <taxon>Pseudomonadati</taxon>
        <taxon>Pseudomonadota</taxon>
        <taxon>Alphaproteobacteria</taxon>
        <taxon>Hyphomicrobiales</taxon>
        <taxon>Chelatococcaceae</taxon>
        <taxon>Camelimonas</taxon>
    </lineage>
</organism>
<dbReference type="InterPro" id="IPR041504">
    <property type="entry name" value="AidB_N"/>
</dbReference>
<dbReference type="RefSeq" id="WP_132005766.1">
    <property type="nucleotide sequence ID" value="NZ_JBHUNN010000002.1"/>
</dbReference>
<dbReference type="Pfam" id="PF18158">
    <property type="entry name" value="AidB_N"/>
    <property type="match status" value="2"/>
</dbReference>
<dbReference type="PANTHER" id="PTHR42707:SF3">
    <property type="entry name" value="ACYL-COA DEHYDROGENASE AIDB-RELATED"/>
    <property type="match status" value="1"/>
</dbReference>
<feature type="domain" description="Acyl-CoA oxidase/dehydrogenase middle" evidence="8">
    <location>
        <begin position="211"/>
        <end position="302"/>
    </location>
</feature>
<dbReference type="InterPro" id="IPR009100">
    <property type="entry name" value="AcylCoA_DH/oxidase_NM_dom_sf"/>
</dbReference>
<proteinExistence type="inferred from homology"/>
<feature type="domain" description="Adaptive response protein AidB N-terminal" evidence="9">
    <location>
        <begin position="141"/>
        <end position="196"/>
    </location>
</feature>
<dbReference type="Pfam" id="PF00441">
    <property type="entry name" value="Acyl-CoA_dh_1"/>
    <property type="match status" value="1"/>
</dbReference>
<evidence type="ECO:0000313" key="11">
    <source>
        <dbReference type="Proteomes" id="UP000294881"/>
    </source>
</evidence>
<feature type="domain" description="Acyl-CoA dehydrogenase/oxidase C-terminal" evidence="7">
    <location>
        <begin position="314"/>
        <end position="468"/>
    </location>
</feature>
<dbReference type="InterPro" id="IPR009075">
    <property type="entry name" value="AcylCo_DH/oxidase_C"/>
</dbReference>
<dbReference type="InterPro" id="IPR052904">
    <property type="entry name" value="Acyl-CoA_dehydrogenase-like"/>
</dbReference>
<keyword evidence="4 5" id="KW-0274">FAD</keyword>
<dbReference type="EMBL" id="SLWL01000005">
    <property type="protein sequence ID" value="TCO13764.1"/>
    <property type="molecule type" value="Genomic_DNA"/>
</dbReference>
<evidence type="ECO:0000256" key="6">
    <source>
        <dbReference type="SAM" id="MobiDB-lite"/>
    </source>
</evidence>
<evidence type="ECO:0000256" key="2">
    <source>
        <dbReference type="ARBA" id="ARBA00009347"/>
    </source>
</evidence>
<accession>A0A4R2GWL9</accession>
<name>A0A4R2GWL9_9HYPH</name>
<evidence type="ECO:0000259" key="8">
    <source>
        <dbReference type="Pfam" id="PF02770"/>
    </source>
</evidence>
<comment type="caution">
    <text evidence="10">The sequence shown here is derived from an EMBL/GenBank/DDBJ whole genome shotgun (WGS) entry which is preliminary data.</text>
</comment>
<dbReference type="PANTHER" id="PTHR42707">
    <property type="entry name" value="ACYL-COA DEHYDROGENASE"/>
    <property type="match status" value="1"/>
</dbReference>
<dbReference type="GO" id="GO:0003995">
    <property type="term" value="F:acyl-CoA dehydrogenase activity"/>
    <property type="evidence" value="ECO:0007669"/>
    <property type="project" value="InterPro"/>
</dbReference>
<evidence type="ECO:0000259" key="9">
    <source>
        <dbReference type="Pfam" id="PF18158"/>
    </source>
</evidence>
<sequence>MSAYDTHRVFNQAPPFVDVNLVTLDQPLLDALTANGVDPVQEGLLSFGEAWGAAERFELGRLANENPPKLRTHNARGERADQVEFHPAWHALMAASMEAGLHASTWDRMGESSAAPQAPARNGAGKTGPGKNLPGANSFQGRGHVARSARLSVISGVEAGHVCPLTMTHASLASLAVAPERLSQWLPFVRSRQYDPRFLPFWEKRSVNLGMGMTEKQGGADVRANTTTAAPVQDDEYEITGHKWFMSAPMCDAFLVLAQAPGGLTCFLVPRFRPDGSVNGLRFQRLKDKLGNRSNASSEVEFVAAFGWRLGDEGRGVRTIISMVQYTRLDCVSGSNGLMRMALAQAIHHARHRMAFGRKLVDQPAMTLVLADLALEMEAITALTLRLAASFDAAGSDPAEAAFARVVTPAAKFFVCKTAPGFIYEALECLGGNGYVEEGPMARLYREAPLNAIWEGPGNIMALDVLRAASREADEMVAVAGQLAEEAGGMPGVAEAAKDLGDALRGDNPEWRARFAADRLAGLATAAALRRSAPAAVAEAWARTRLATPRRIYGANDVGHLAPRLLERALPLI</sequence>
<dbReference type="AlphaFoldDB" id="A0A4R2GWL9"/>
<evidence type="ECO:0000259" key="7">
    <source>
        <dbReference type="Pfam" id="PF00441"/>
    </source>
</evidence>
<evidence type="ECO:0000256" key="1">
    <source>
        <dbReference type="ARBA" id="ARBA00001974"/>
    </source>
</evidence>
<dbReference type="Gene3D" id="6.10.250.600">
    <property type="match status" value="1"/>
</dbReference>